<proteinExistence type="predicted"/>
<organism evidence="1 2">
    <name type="scientific">Pedobacter zeae</name>
    <dbReference type="NCBI Taxonomy" id="1737356"/>
    <lineage>
        <taxon>Bacteria</taxon>
        <taxon>Pseudomonadati</taxon>
        <taxon>Bacteroidota</taxon>
        <taxon>Sphingobacteriia</taxon>
        <taxon>Sphingobacteriales</taxon>
        <taxon>Sphingobacteriaceae</taxon>
        <taxon>Pedobacter</taxon>
    </lineage>
</organism>
<evidence type="ECO:0000313" key="2">
    <source>
        <dbReference type="Proteomes" id="UP000532273"/>
    </source>
</evidence>
<reference evidence="1 2" key="1">
    <citation type="submission" date="2020-08" db="EMBL/GenBank/DDBJ databases">
        <title>Genomic Encyclopedia of Type Strains, Phase IV (KMG-IV): sequencing the most valuable type-strain genomes for metagenomic binning, comparative biology and taxonomic classification.</title>
        <authorList>
            <person name="Goeker M."/>
        </authorList>
    </citation>
    <scope>NUCLEOTIDE SEQUENCE [LARGE SCALE GENOMIC DNA]</scope>
    <source>
        <strain evidence="1 2">DSM 100774</strain>
    </source>
</reference>
<name>A0A7W6K6S5_9SPHI</name>
<sequence length="138" mass="15975">MRKFTIMVLLGLILSCTSKSPSGQSLDRDIRVMAQLKKTSSNARMQTFMIRVFPDKKFVESGMEKITESFLYHADSCFYLLKNDAKLYPEYVEPIVNGIKGSYEFLVGFNNQDLSSKEYTLIYQDQIINKKKYVLTIK</sequence>
<evidence type="ECO:0008006" key="3">
    <source>
        <dbReference type="Google" id="ProtNLM"/>
    </source>
</evidence>
<gene>
    <name evidence="1" type="ORF">GGQ60_000223</name>
</gene>
<protein>
    <recommendedName>
        <fullName evidence="3">Lipoprotein</fullName>
    </recommendedName>
</protein>
<accession>A0A7W6K6S5</accession>
<dbReference type="EMBL" id="JACIEF010000001">
    <property type="protein sequence ID" value="MBB4106263.1"/>
    <property type="molecule type" value="Genomic_DNA"/>
</dbReference>
<dbReference type="AlphaFoldDB" id="A0A7W6K6S5"/>
<comment type="caution">
    <text evidence="1">The sequence shown here is derived from an EMBL/GenBank/DDBJ whole genome shotgun (WGS) entry which is preliminary data.</text>
</comment>
<dbReference type="RefSeq" id="WP_183759547.1">
    <property type="nucleotide sequence ID" value="NZ_BMHZ01000002.1"/>
</dbReference>
<dbReference type="Proteomes" id="UP000532273">
    <property type="component" value="Unassembled WGS sequence"/>
</dbReference>
<dbReference type="PROSITE" id="PS51257">
    <property type="entry name" value="PROKAR_LIPOPROTEIN"/>
    <property type="match status" value="1"/>
</dbReference>
<evidence type="ECO:0000313" key="1">
    <source>
        <dbReference type="EMBL" id="MBB4106263.1"/>
    </source>
</evidence>